<dbReference type="InterPro" id="IPR001269">
    <property type="entry name" value="DUS_fam"/>
</dbReference>
<evidence type="ECO:0000313" key="17">
    <source>
        <dbReference type="EMBL" id="KGD64433.1"/>
    </source>
</evidence>
<feature type="binding site" evidence="12 15">
    <location>
        <position position="139"/>
    </location>
    <ligand>
        <name>FMN</name>
        <dbReference type="ChEBI" id="CHEBI:58210"/>
    </ligand>
</feature>
<feature type="binding site" evidence="12">
    <location>
        <begin position="200"/>
        <end position="202"/>
    </location>
    <ligand>
        <name>FMN</name>
        <dbReference type="ChEBI" id="CHEBI:58210"/>
    </ligand>
</feature>
<evidence type="ECO:0000256" key="1">
    <source>
        <dbReference type="ARBA" id="ARBA00001917"/>
    </source>
</evidence>
<comment type="function">
    <text evidence="2 12 13">Catalyzes the synthesis of 5,6-dihydrouridine (D), a modified base found in the D-loop of most tRNAs, via the reduction of the C5-C6 double bond in target uridines.</text>
</comment>
<feature type="binding site" evidence="12 15">
    <location>
        <begin position="16"/>
        <end position="18"/>
    </location>
    <ligand>
        <name>FMN</name>
        <dbReference type="ChEBI" id="CHEBI:58210"/>
    </ligand>
</feature>
<feature type="binding site" evidence="12 15">
    <location>
        <begin position="224"/>
        <end position="225"/>
    </location>
    <ligand>
        <name>FMN</name>
        <dbReference type="ChEBI" id="CHEBI:58210"/>
    </ligand>
</feature>
<dbReference type="OrthoDB" id="9764501at2"/>
<evidence type="ECO:0000256" key="12">
    <source>
        <dbReference type="HAMAP-Rule" id="MF_02042"/>
    </source>
</evidence>
<comment type="similarity">
    <text evidence="12">Belongs to the Dus family. DusB subfamily.</text>
</comment>
<evidence type="ECO:0000259" key="16">
    <source>
        <dbReference type="Pfam" id="PF01207"/>
    </source>
</evidence>
<evidence type="ECO:0000256" key="9">
    <source>
        <dbReference type="ARBA" id="ARBA00023002"/>
    </source>
</evidence>
<keyword evidence="8 12" id="KW-0694">RNA-binding</keyword>
<feature type="domain" description="DUS-like FMN-binding" evidence="16">
    <location>
        <begin position="13"/>
        <end position="319"/>
    </location>
</feature>
<keyword evidence="18" id="KW-1185">Reference proteome</keyword>
<evidence type="ECO:0000256" key="7">
    <source>
        <dbReference type="ARBA" id="ARBA00022857"/>
    </source>
</evidence>
<evidence type="ECO:0000256" key="11">
    <source>
        <dbReference type="ARBA" id="ARBA00048802"/>
    </source>
</evidence>
<dbReference type="PANTHER" id="PTHR45846:SF1">
    <property type="entry name" value="TRNA-DIHYDROURIDINE(47) SYNTHASE [NAD(P)(+)]-LIKE"/>
    <property type="match status" value="1"/>
</dbReference>
<dbReference type="InterPro" id="IPR018517">
    <property type="entry name" value="tRNA_hU_synthase_CS"/>
</dbReference>
<dbReference type="AlphaFoldDB" id="A0A095TPV9"/>
<evidence type="ECO:0000256" key="13">
    <source>
        <dbReference type="PIRNR" id="PIRNR006621"/>
    </source>
</evidence>
<keyword evidence="4 12" id="KW-0285">Flavoprotein</keyword>
<dbReference type="EMBL" id="ARXV01000008">
    <property type="protein sequence ID" value="KGD64433.1"/>
    <property type="molecule type" value="Genomic_DNA"/>
</dbReference>
<organism evidence="17 18">
    <name type="scientific">Alcanivorax nanhaiticus</name>
    <dbReference type="NCBI Taxonomy" id="1177154"/>
    <lineage>
        <taxon>Bacteria</taxon>
        <taxon>Pseudomonadati</taxon>
        <taxon>Pseudomonadota</taxon>
        <taxon>Gammaproteobacteria</taxon>
        <taxon>Oceanospirillales</taxon>
        <taxon>Alcanivoracaceae</taxon>
        <taxon>Alcanivorax</taxon>
    </lineage>
</organism>
<dbReference type="GO" id="GO:0050660">
    <property type="term" value="F:flavin adenine dinucleotide binding"/>
    <property type="evidence" value="ECO:0007669"/>
    <property type="project" value="InterPro"/>
</dbReference>
<dbReference type="InterPro" id="IPR013785">
    <property type="entry name" value="Aldolase_TIM"/>
</dbReference>
<comment type="cofactor">
    <cofactor evidence="1 12 13 15">
        <name>FMN</name>
        <dbReference type="ChEBI" id="CHEBI:58210"/>
    </cofactor>
</comment>
<dbReference type="GO" id="GO:0000049">
    <property type="term" value="F:tRNA binding"/>
    <property type="evidence" value="ECO:0007669"/>
    <property type="project" value="UniProtKB-UniRule"/>
</dbReference>
<evidence type="ECO:0000256" key="14">
    <source>
        <dbReference type="PIRSR" id="PIRSR006621-1"/>
    </source>
</evidence>
<feature type="binding site" evidence="15">
    <location>
        <position position="169"/>
    </location>
    <ligand>
        <name>FMN</name>
        <dbReference type="ChEBI" id="CHEBI:58210"/>
    </ligand>
</feature>
<dbReference type="InterPro" id="IPR004652">
    <property type="entry name" value="DusB-like"/>
</dbReference>
<comment type="catalytic activity">
    <reaction evidence="11 12">
        <text>a 5,6-dihydrouridine in tRNA + NAD(+) = a uridine in tRNA + NADH + H(+)</text>
        <dbReference type="Rhea" id="RHEA:54452"/>
        <dbReference type="Rhea" id="RHEA-COMP:13339"/>
        <dbReference type="Rhea" id="RHEA-COMP:13887"/>
        <dbReference type="ChEBI" id="CHEBI:15378"/>
        <dbReference type="ChEBI" id="CHEBI:57540"/>
        <dbReference type="ChEBI" id="CHEBI:57945"/>
        <dbReference type="ChEBI" id="CHEBI:65315"/>
        <dbReference type="ChEBI" id="CHEBI:74443"/>
    </reaction>
</comment>
<dbReference type="EC" id="1.3.1.-" evidence="12"/>
<feature type="binding site" evidence="12 15">
    <location>
        <position position="70"/>
    </location>
    <ligand>
        <name>FMN</name>
        <dbReference type="ChEBI" id="CHEBI:58210"/>
    </ligand>
</feature>
<evidence type="ECO:0000313" key="18">
    <source>
        <dbReference type="Proteomes" id="UP000029444"/>
    </source>
</evidence>
<keyword evidence="6 12" id="KW-0819">tRNA processing</keyword>
<dbReference type="InterPro" id="IPR024036">
    <property type="entry name" value="tRNA-dHydroUridine_Synthase_C"/>
</dbReference>
<evidence type="ECO:0000256" key="2">
    <source>
        <dbReference type="ARBA" id="ARBA00002790"/>
    </source>
</evidence>
<comment type="catalytic activity">
    <reaction evidence="10 12">
        <text>a 5,6-dihydrouridine in tRNA + NADP(+) = a uridine in tRNA + NADPH + H(+)</text>
        <dbReference type="Rhea" id="RHEA:23624"/>
        <dbReference type="Rhea" id="RHEA-COMP:13339"/>
        <dbReference type="Rhea" id="RHEA-COMP:13887"/>
        <dbReference type="ChEBI" id="CHEBI:15378"/>
        <dbReference type="ChEBI" id="CHEBI:57783"/>
        <dbReference type="ChEBI" id="CHEBI:58349"/>
        <dbReference type="ChEBI" id="CHEBI:65315"/>
        <dbReference type="ChEBI" id="CHEBI:74443"/>
    </reaction>
</comment>
<dbReference type="RefSeq" id="WP_052041546.1">
    <property type="nucleotide sequence ID" value="NZ_ARXV01000008.1"/>
</dbReference>
<name>A0A095TPV9_9GAMM</name>
<comment type="caution">
    <text evidence="17">The sequence shown here is derived from an EMBL/GenBank/DDBJ whole genome shotgun (WGS) entry which is preliminary data.</text>
</comment>
<dbReference type="InterPro" id="IPR032887">
    <property type="entry name" value="DusB"/>
</dbReference>
<dbReference type="SUPFAM" id="SSF51395">
    <property type="entry name" value="FMN-linked oxidoreductases"/>
    <property type="match status" value="1"/>
</dbReference>
<evidence type="ECO:0000256" key="8">
    <source>
        <dbReference type="ARBA" id="ARBA00022884"/>
    </source>
</evidence>
<dbReference type="PIRSF" id="PIRSF006621">
    <property type="entry name" value="Dus"/>
    <property type="match status" value="1"/>
</dbReference>
<keyword evidence="15" id="KW-0547">Nucleotide-binding</keyword>
<dbReference type="InterPro" id="IPR035587">
    <property type="entry name" value="DUS-like_FMN-bd"/>
</dbReference>
<keyword evidence="9 12" id="KW-0560">Oxidoreductase</keyword>
<proteinExistence type="inferred from homology"/>
<dbReference type="PATRIC" id="fig|1177154.3.peg.2228"/>
<evidence type="ECO:0000256" key="3">
    <source>
        <dbReference type="ARBA" id="ARBA00022555"/>
    </source>
</evidence>
<comment type="similarity">
    <text evidence="13">Belongs to the dus family.</text>
</comment>
<dbReference type="CDD" id="cd02801">
    <property type="entry name" value="DUS_like_FMN"/>
    <property type="match status" value="1"/>
</dbReference>
<protein>
    <recommendedName>
        <fullName evidence="12">tRNA-dihydrouridine synthase B</fullName>
        <ecNumber evidence="12">1.3.1.-</ecNumber>
    </recommendedName>
</protein>
<keyword evidence="7 12" id="KW-0521">NADP</keyword>
<keyword evidence="5 12" id="KW-0288">FMN</keyword>
<keyword evidence="3 12" id="KW-0820">tRNA-binding</keyword>
<dbReference type="HAMAP" id="MF_02042">
    <property type="entry name" value="DusB_subfam"/>
    <property type="match status" value="1"/>
</dbReference>
<dbReference type="Pfam" id="PF01207">
    <property type="entry name" value="Dus"/>
    <property type="match status" value="1"/>
</dbReference>
<dbReference type="GO" id="GO:0017150">
    <property type="term" value="F:tRNA dihydrouridine synthase activity"/>
    <property type="evidence" value="ECO:0007669"/>
    <property type="project" value="UniProtKB-UniRule"/>
</dbReference>
<dbReference type="eggNOG" id="COG0042">
    <property type="taxonomic scope" value="Bacteria"/>
</dbReference>
<evidence type="ECO:0000256" key="15">
    <source>
        <dbReference type="PIRSR" id="PIRSR006621-2"/>
    </source>
</evidence>
<evidence type="ECO:0000256" key="4">
    <source>
        <dbReference type="ARBA" id="ARBA00022630"/>
    </source>
</evidence>
<evidence type="ECO:0000256" key="10">
    <source>
        <dbReference type="ARBA" id="ARBA00048205"/>
    </source>
</evidence>
<reference evidence="17 18" key="1">
    <citation type="submission" date="2012-09" db="EMBL/GenBank/DDBJ databases">
        <title>Genome Sequence of alkane-degrading Bacterium Alcanivorax sp. 19-m-6.</title>
        <authorList>
            <person name="Lai Q."/>
            <person name="Shao Z."/>
        </authorList>
    </citation>
    <scope>NUCLEOTIDE SEQUENCE [LARGE SCALE GENOMIC DNA]</scope>
    <source>
        <strain evidence="17 18">19-m-6</strain>
    </source>
</reference>
<accession>A0A095TPV9</accession>
<evidence type="ECO:0000256" key="5">
    <source>
        <dbReference type="ARBA" id="ARBA00022643"/>
    </source>
</evidence>
<evidence type="ECO:0000256" key="6">
    <source>
        <dbReference type="ARBA" id="ARBA00022694"/>
    </source>
</evidence>
<sequence>MQIGPYTLPNSLILAPMAGVTDRPFRRLCRDLGAGLLVSEMVTSDTRLWNSRKSRQRLDHTGEPGPISVQIAGGEPQMLAEAARANVDHGAQIIDINMGCPAKKVCKRAAGSALLADEDLVARILDAVVAAVDVPVTLKIRTGPDRDQRNAITIAQIAESAGIQALAIHGRTRADKFNGEAEYATIAAVVEAVNIPIMANGDVDSPEKAKQVLESTGAGGIMIGRAAQGNPWIFRDTLHYLEHGSLPAAPLVTEVHDCVQQHLAELHQFYGEFMGVRIARKHLGWYTQNLPGGEDFRRGFNTLENATDQRVAIEQFFQQINVSTDRVRFGRYGEVSARKKNGALAA</sequence>
<gene>
    <name evidence="12" type="primary">dusB</name>
    <name evidence="17" type="ORF">Y5S_02188</name>
</gene>
<dbReference type="Gene3D" id="1.10.1200.80">
    <property type="entry name" value="Putative flavin oxidoreducatase, domain 2"/>
    <property type="match status" value="1"/>
</dbReference>
<dbReference type="STRING" id="1177154.Y5S_02188"/>
<feature type="active site" description="Proton donor" evidence="12 14">
    <location>
        <position position="100"/>
    </location>
</feature>
<dbReference type="Gene3D" id="3.20.20.70">
    <property type="entry name" value="Aldolase class I"/>
    <property type="match status" value="1"/>
</dbReference>
<dbReference type="PANTHER" id="PTHR45846">
    <property type="entry name" value="TRNA-DIHYDROURIDINE(47) SYNTHASE [NAD(P)(+)]-LIKE"/>
    <property type="match status" value="1"/>
</dbReference>
<dbReference type="GO" id="GO:0010181">
    <property type="term" value="F:FMN binding"/>
    <property type="evidence" value="ECO:0007669"/>
    <property type="project" value="UniProtKB-UniRule"/>
</dbReference>
<dbReference type="Proteomes" id="UP000029444">
    <property type="component" value="Unassembled WGS sequence"/>
</dbReference>
<dbReference type="NCBIfam" id="TIGR00737">
    <property type="entry name" value="nifR3_yhdG"/>
    <property type="match status" value="1"/>
</dbReference>
<dbReference type="PROSITE" id="PS01136">
    <property type="entry name" value="UPF0034"/>
    <property type="match status" value="1"/>
</dbReference>